<feature type="domain" description="GTP cyclohydrolase II" evidence="4">
    <location>
        <begin position="27"/>
        <end position="120"/>
    </location>
</feature>
<organism evidence="5">
    <name type="scientific">Paraconexibacter sp. AEG42_29</name>
    <dbReference type="NCBI Taxonomy" id="2997339"/>
    <lineage>
        <taxon>Bacteria</taxon>
        <taxon>Bacillati</taxon>
        <taxon>Actinomycetota</taxon>
        <taxon>Thermoleophilia</taxon>
        <taxon>Solirubrobacterales</taxon>
        <taxon>Paraconexibacteraceae</taxon>
        <taxon>Paraconexibacter</taxon>
    </lineage>
</organism>
<accession>A0AAU7AUA8</accession>
<dbReference type="EMBL" id="CP114014">
    <property type="protein sequence ID" value="XAY05194.1"/>
    <property type="molecule type" value="Genomic_DNA"/>
</dbReference>
<sequence>MSLASDEAVLRDAADLIARRRRERSVERVVSTALPTAHGTFTAVGYRSVADGAEHIAVVKGDVAGRHDVPVHIHHACLAGDVFHALACDCGTQIEHALTAIERRGAGALLYLARADRGEGGHAGPTHSDVGAQILADLGLPSSTDILQ</sequence>
<dbReference type="GO" id="GO:0046872">
    <property type="term" value="F:metal ion binding"/>
    <property type="evidence" value="ECO:0007669"/>
    <property type="project" value="UniProtKB-KW"/>
</dbReference>
<dbReference type="Pfam" id="PF00925">
    <property type="entry name" value="GTP_cyclohydro2"/>
    <property type="match status" value="1"/>
</dbReference>
<proteinExistence type="predicted"/>
<dbReference type="InterPro" id="IPR032677">
    <property type="entry name" value="GTP_cyclohydro_II"/>
</dbReference>
<dbReference type="GO" id="GO:0005829">
    <property type="term" value="C:cytosol"/>
    <property type="evidence" value="ECO:0007669"/>
    <property type="project" value="TreeGrafter"/>
</dbReference>
<evidence type="ECO:0000313" key="5">
    <source>
        <dbReference type="EMBL" id="XAY05194.1"/>
    </source>
</evidence>
<protein>
    <submittedName>
        <fullName evidence="5">Riboflavin biosynthesis protein RibBA</fullName>
    </submittedName>
</protein>
<dbReference type="GO" id="GO:0009231">
    <property type="term" value="P:riboflavin biosynthetic process"/>
    <property type="evidence" value="ECO:0007669"/>
    <property type="project" value="UniProtKB-KW"/>
</dbReference>
<dbReference type="AlphaFoldDB" id="A0AAU7AUA8"/>
<evidence type="ECO:0000256" key="2">
    <source>
        <dbReference type="ARBA" id="ARBA00022619"/>
    </source>
</evidence>
<dbReference type="GO" id="GO:0008686">
    <property type="term" value="F:3,4-dihydroxy-2-butanone-4-phosphate synthase activity"/>
    <property type="evidence" value="ECO:0007669"/>
    <property type="project" value="TreeGrafter"/>
</dbReference>
<dbReference type="PANTHER" id="PTHR21327">
    <property type="entry name" value="GTP CYCLOHYDROLASE II-RELATED"/>
    <property type="match status" value="1"/>
</dbReference>
<comment type="pathway">
    <text evidence="1">Cofactor biosynthesis; riboflavin biosynthesis.</text>
</comment>
<dbReference type="PANTHER" id="PTHR21327:SF18">
    <property type="entry name" value="3,4-DIHYDROXY-2-BUTANONE 4-PHOSPHATE SYNTHASE"/>
    <property type="match status" value="1"/>
</dbReference>
<evidence type="ECO:0000259" key="4">
    <source>
        <dbReference type="Pfam" id="PF00925"/>
    </source>
</evidence>
<gene>
    <name evidence="5" type="primary">ribBA_1</name>
    <name evidence="5" type="ORF">DSM112329_02039</name>
</gene>
<reference evidence="5" key="1">
    <citation type="submission" date="2022-12" db="EMBL/GenBank/DDBJ databases">
        <title>Paraconexibacter alkalitolerans sp. nov. and Baekduia alba sp. nov., isolated from soil and emended description of the genera Paraconexibacter (Chun et al., 2020) and Baekduia (An et al., 2020).</title>
        <authorList>
            <person name="Vieira S."/>
            <person name="Huber K.J."/>
            <person name="Geppert A."/>
            <person name="Wolf J."/>
            <person name="Neumann-Schaal M."/>
            <person name="Muesken M."/>
            <person name="Overmann J."/>
        </authorList>
    </citation>
    <scope>NUCLEOTIDE SEQUENCE</scope>
    <source>
        <strain evidence="5">AEG42_29</strain>
    </source>
</reference>
<name>A0AAU7AUA8_9ACTN</name>
<dbReference type="SUPFAM" id="SSF142695">
    <property type="entry name" value="RibA-like"/>
    <property type="match status" value="1"/>
</dbReference>
<dbReference type="KEGG" id="parq:DSM112329_02039"/>
<keyword evidence="2" id="KW-0686">Riboflavin biosynthesis</keyword>
<evidence type="ECO:0000256" key="1">
    <source>
        <dbReference type="ARBA" id="ARBA00005104"/>
    </source>
</evidence>
<dbReference type="RefSeq" id="WP_354701711.1">
    <property type="nucleotide sequence ID" value="NZ_CP114014.1"/>
</dbReference>
<keyword evidence="3" id="KW-0479">Metal-binding</keyword>
<dbReference type="Gene3D" id="3.40.50.10990">
    <property type="entry name" value="GTP cyclohydrolase II"/>
    <property type="match status" value="1"/>
</dbReference>
<evidence type="ECO:0000256" key="3">
    <source>
        <dbReference type="ARBA" id="ARBA00022723"/>
    </source>
</evidence>
<dbReference type="InterPro" id="IPR036144">
    <property type="entry name" value="RibA-like_sf"/>
</dbReference>